<evidence type="ECO:0000256" key="2">
    <source>
        <dbReference type="ARBA" id="ARBA00023157"/>
    </source>
</evidence>
<keyword evidence="1 3" id="KW-0732">Signal</keyword>
<accession>A0ABW7N7F9</accession>
<comment type="caution">
    <text evidence="5">The sequence shown here is derived from an EMBL/GenBank/DDBJ whole genome shotgun (WGS) entry which is preliminary data.</text>
</comment>
<evidence type="ECO:0000256" key="3">
    <source>
        <dbReference type="SAM" id="SignalP"/>
    </source>
</evidence>
<gene>
    <name evidence="5" type="ORF">ACHKAR_08275</name>
</gene>
<keyword evidence="2" id="KW-1015">Disulfide bond</keyword>
<name>A0ABW7N7F9_9BACT</name>
<keyword evidence="6" id="KW-1185">Reference proteome</keyword>
<dbReference type="EMBL" id="JBIPKE010000015">
    <property type="protein sequence ID" value="MFH6983429.1"/>
    <property type="molecule type" value="Genomic_DNA"/>
</dbReference>
<sequence length="356" mass="38845">MKTNIKHAMWLLTLAATSIFVACSDGDDPEVVVDKTALNATIQEATDLLANSQEGTAEGQFQLGAKAELQTAVDLAQQVSDSETVTQVQVDNANTALEQAIVTFEGKEVVAIEPDALVGHWTFDEGTGSSTTDYSGNERDGTLSAGHANWGAGTPEWVTDRYGNAAKALHFDKGANVEIPYATALNPQQMSITLWVKGDVVDPIWANNYMISMNRWNGYKFQLQEANKAFMTVKANVDGNPVYYDRDNESPTLDQDVWYHLAVTFGGGEMTFYINGTEVKKWDNTPGTAISIADAPVNLTIGQDLPTGTYSSDDTSPYYVDWGGYFKGTLDEIRIYNKVLSATQVGSIYDLEKPLD</sequence>
<dbReference type="Gene3D" id="2.60.120.200">
    <property type="match status" value="1"/>
</dbReference>
<dbReference type="SMART" id="SM00560">
    <property type="entry name" value="LamGL"/>
    <property type="match status" value="1"/>
</dbReference>
<dbReference type="PROSITE" id="PS51257">
    <property type="entry name" value="PROKAR_LIPOPROTEIN"/>
    <property type="match status" value="1"/>
</dbReference>
<reference evidence="5 6" key="1">
    <citation type="journal article" date="2013" name="Int. J. Syst. Evol. Microbiol.">
        <title>Marinoscillum luteum sp. nov., isolated from marine sediment.</title>
        <authorList>
            <person name="Cha I.T."/>
            <person name="Park S.J."/>
            <person name="Kim S.J."/>
            <person name="Kim J.G."/>
            <person name="Jung M.Y."/>
            <person name="Shin K.S."/>
            <person name="Kwon K.K."/>
            <person name="Yang S.H."/>
            <person name="Seo Y.S."/>
            <person name="Rhee S.K."/>
        </authorList>
    </citation>
    <scope>NUCLEOTIDE SEQUENCE [LARGE SCALE GENOMIC DNA]</scope>
    <source>
        <strain evidence="5 6">KCTC 23939</strain>
    </source>
</reference>
<evidence type="ECO:0000259" key="4">
    <source>
        <dbReference type="SMART" id="SM00560"/>
    </source>
</evidence>
<dbReference type="InterPro" id="IPR013320">
    <property type="entry name" value="ConA-like_dom_sf"/>
</dbReference>
<evidence type="ECO:0000256" key="1">
    <source>
        <dbReference type="ARBA" id="ARBA00022729"/>
    </source>
</evidence>
<evidence type="ECO:0000313" key="5">
    <source>
        <dbReference type="EMBL" id="MFH6983429.1"/>
    </source>
</evidence>
<dbReference type="SUPFAM" id="SSF49899">
    <property type="entry name" value="Concanavalin A-like lectins/glucanases"/>
    <property type="match status" value="1"/>
</dbReference>
<dbReference type="InterPro" id="IPR006558">
    <property type="entry name" value="LamG-like"/>
</dbReference>
<feature type="domain" description="LamG-like jellyroll fold" evidence="4">
    <location>
        <begin position="188"/>
        <end position="343"/>
    </location>
</feature>
<dbReference type="Gene3D" id="1.20.1270.90">
    <property type="entry name" value="AF1782-like"/>
    <property type="match status" value="1"/>
</dbReference>
<dbReference type="Pfam" id="PF13385">
    <property type="entry name" value="Laminin_G_3"/>
    <property type="match status" value="1"/>
</dbReference>
<organism evidence="5 6">
    <name type="scientific">Marinoscillum luteum</name>
    <dbReference type="NCBI Taxonomy" id="861051"/>
    <lineage>
        <taxon>Bacteria</taxon>
        <taxon>Pseudomonadati</taxon>
        <taxon>Bacteroidota</taxon>
        <taxon>Cytophagia</taxon>
        <taxon>Cytophagales</taxon>
        <taxon>Reichenbachiellaceae</taxon>
        <taxon>Marinoscillum</taxon>
    </lineage>
</organism>
<evidence type="ECO:0000313" key="6">
    <source>
        <dbReference type="Proteomes" id="UP001610063"/>
    </source>
</evidence>
<dbReference type="RefSeq" id="WP_395416993.1">
    <property type="nucleotide sequence ID" value="NZ_JBIPKE010000015.1"/>
</dbReference>
<proteinExistence type="predicted"/>
<feature type="chain" id="PRO_5045301674" evidence="3">
    <location>
        <begin position="23"/>
        <end position="356"/>
    </location>
</feature>
<dbReference type="Proteomes" id="UP001610063">
    <property type="component" value="Unassembled WGS sequence"/>
</dbReference>
<feature type="signal peptide" evidence="3">
    <location>
        <begin position="1"/>
        <end position="22"/>
    </location>
</feature>
<protein>
    <submittedName>
        <fullName evidence="5">LamG-like jellyroll fold domain-containing protein</fullName>
    </submittedName>
</protein>